<dbReference type="AlphaFoldDB" id="A0A0J0XZN8"/>
<evidence type="ECO:0000256" key="14">
    <source>
        <dbReference type="ARBA" id="ARBA00044624"/>
    </source>
</evidence>
<gene>
    <name evidence="20" type="ORF">CC85DRAFT_281609</name>
</gene>
<dbReference type="STRING" id="879819.A0A0J0XZN8"/>
<dbReference type="GeneID" id="28982281"/>
<comment type="catalytic activity">
    <reaction evidence="14">
        <text>a 5'-end diphospho-ribonucleoside in mRNA + GTP + H(+) = a 5'-end (5'-triphosphoguanosine)-ribonucleoside in mRNA + diphosphate</text>
        <dbReference type="Rhea" id="RHEA:67012"/>
        <dbReference type="Rhea" id="RHEA-COMP:17165"/>
        <dbReference type="Rhea" id="RHEA-COMP:17166"/>
        <dbReference type="ChEBI" id="CHEBI:15378"/>
        <dbReference type="ChEBI" id="CHEBI:33019"/>
        <dbReference type="ChEBI" id="CHEBI:37565"/>
        <dbReference type="ChEBI" id="CHEBI:167616"/>
        <dbReference type="ChEBI" id="CHEBI:167617"/>
        <dbReference type="EC" id="2.7.7.50"/>
    </reaction>
    <physiologicalReaction direction="left-to-right" evidence="14">
        <dbReference type="Rhea" id="RHEA:67013"/>
    </physiologicalReaction>
</comment>
<dbReference type="InterPro" id="IPR017075">
    <property type="entry name" value="mRNA_cap_enzyme_alpha"/>
</dbReference>
<dbReference type="GO" id="GO:0006281">
    <property type="term" value="P:DNA repair"/>
    <property type="evidence" value="ECO:0007669"/>
    <property type="project" value="InterPro"/>
</dbReference>
<dbReference type="InterPro" id="IPR051029">
    <property type="entry name" value="mRNA_Capping_Enz/RNA_Phosphat"/>
</dbReference>
<evidence type="ECO:0000256" key="2">
    <source>
        <dbReference type="ARBA" id="ARBA00010237"/>
    </source>
</evidence>
<dbReference type="GO" id="GO:0004484">
    <property type="term" value="F:mRNA guanylyltransferase activity"/>
    <property type="evidence" value="ECO:0007669"/>
    <property type="project" value="UniProtKB-EC"/>
</dbReference>
<dbReference type="PANTHER" id="PTHR10367:SF17">
    <property type="entry name" value="MRNA-CAPPING ENZYME"/>
    <property type="match status" value="1"/>
</dbReference>
<dbReference type="Pfam" id="PF01331">
    <property type="entry name" value="mRNA_cap_enzyme"/>
    <property type="match status" value="1"/>
</dbReference>
<dbReference type="SUPFAM" id="SSF50249">
    <property type="entry name" value="Nucleic acid-binding proteins"/>
    <property type="match status" value="1"/>
</dbReference>
<feature type="domain" description="ATP-dependent DNA ligase family profile" evidence="19">
    <location>
        <begin position="128"/>
        <end position="237"/>
    </location>
</feature>
<keyword evidence="21" id="KW-1185">Reference proteome</keyword>
<dbReference type="GO" id="GO:0005524">
    <property type="term" value="F:ATP binding"/>
    <property type="evidence" value="ECO:0007669"/>
    <property type="project" value="InterPro"/>
</dbReference>
<comment type="similarity">
    <text evidence="2 16">Belongs to the eukaryotic GTase family.</text>
</comment>
<feature type="compositionally biased region" description="Pro residues" evidence="18">
    <location>
        <begin position="375"/>
        <end position="396"/>
    </location>
</feature>
<feature type="active site" description="N6-GMP-lysine intermediate" evidence="17">
    <location>
        <position position="65"/>
    </location>
</feature>
<evidence type="ECO:0000259" key="19">
    <source>
        <dbReference type="PROSITE" id="PS50160"/>
    </source>
</evidence>
<sequence>MAPGWPIPDIPGVLLEDYDTRDFLNQHIAGLCGQTSNKFPGSQPVSFSNDSLDLLEKLDFWVCEKSDGVRVLLFVVYNGMTQNQEVWLIDRKQRYFNIENLHFTHWERLDDPLTDTILDGELVIDIDPRTKKETLRFYAFDCLVLGGENIMKKPLVKRYARLREWVIAPMKRAFARFPEWKAKAPFEIIAKPQELGYCVRQVLDTHIPKLQHGHDGLIFTCAESEYVPGTDHKILKWKPPSENSIDFRIELRFPPGPGGDPDLYAKPVFLLNQWMGGSQYEFFDEMDVEDEEWETMKNSGEQYHGRIIECVWSDERQGWRMMRFRDDKPHGNHSSTVQKVLESIADGVEMDAVLARQDSIRAAWKERAARQQRGGPPPPQAGQRAPPPPPPPPPPARAGGIRR</sequence>
<keyword evidence="9 16" id="KW-0506">mRNA capping</keyword>
<evidence type="ECO:0000256" key="16">
    <source>
        <dbReference type="PIRNR" id="PIRNR036959"/>
    </source>
</evidence>
<evidence type="ECO:0000256" key="18">
    <source>
        <dbReference type="SAM" id="MobiDB-lite"/>
    </source>
</evidence>
<keyword evidence="7 16" id="KW-0548">Nucleotidyltransferase</keyword>
<evidence type="ECO:0000256" key="8">
    <source>
        <dbReference type="ARBA" id="ARBA00022741"/>
    </source>
</evidence>
<organism evidence="20 21">
    <name type="scientific">Cutaneotrichosporon oleaginosum</name>
    <dbReference type="NCBI Taxonomy" id="879819"/>
    <lineage>
        <taxon>Eukaryota</taxon>
        <taxon>Fungi</taxon>
        <taxon>Dikarya</taxon>
        <taxon>Basidiomycota</taxon>
        <taxon>Agaricomycotina</taxon>
        <taxon>Tremellomycetes</taxon>
        <taxon>Trichosporonales</taxon>
        <taxon>Trichosporonaceae</taxon>
        <taxon>Cutaneotrichosporon</taxon>
    </lineage>
</organism>
<evidence type="ECO:0000313" key="20">
    <source>
        <dbReference type="EMBL" id="KLT46503.1"/>
    </source>
</evidence>
<dbReference type="InterPro" id="IPR001339">
    <property type="entry name" value="mRNA_cap_enzyme_adenylation"/>
</dbReference>
<dbReference type="PIRSF" id="PIRSF036959">
    <property type="entry name" value="mRNA_cap_alpha"/>
    <property type="match status" value="1"/>
</dbReference>
<dbReference type="Gene3D" id="3.30.470.30">
    <property type="entry name" value="DNA ligase/mRNA capping enzyme"/>
    <property type="match status" value="1"/>
</dbReference>
<evidence type="ECO:0000256" key="3">
    <source>
        <dbReference type="ARBA" id="ARBA00012475"/>
    </source>
</evidence>
<dbReference type="InterPro" id="IPR012340">
    <property type="entry name" value="NA-bd_OB-fold"/>
</dbReference>
<dbReference type="GO" id="GO:0006310">
    <property type="term" value="P:DNA recombination"/>
    <property type="evidence" value="ECO:0007669"/>
    <property type="project" value="InterPro"/>
</dbReference>
<feature type="region of interest" description="Disordered" evidence="18">
    <location>
        <begin position="363"/>
        <end position="403"/>
    </location>
</feature>
<keyword evidence="8 16" id="KW-0547">Nucleotide-binding</keyword>
<dbReference type="Gene3D" id="2.40.50.140">
    <property type="entry name" value="Nucleic acid-binding proteins"/>
    <property type="match status" value="1"/>
</dbReference>
<comment type="function">
    <text evidence="16">Second step of mRNA capping. Transfer of the GMP moiety of GTP to the 5'-end of RNA via an enzyme-GMP covalent reaction intermediate.</text>
</comment>
<dbReference type="EMBL" id="KQ087177">
    <property type="protein sequence ID" value="KLT46503.1"/>
    <property type="molecule type" value="Genomic_DNA"/>
</dbReference>
<dbReference type="Proteomes" id="UP000053611">
    <property type="component" value="Unassembled WGS sequence"/>
</dbReference>
<dbReference type="FunFam" id="3.30.470.30:FF:000011">
    <property type="entry name" value="mRNA-capping enzyme subunit alpha"/>
    <property type="match status" value="1"/>
</dbReference>
<comment type="subcellular location">
    <subcellularLocation>
        <location evidence="1 16">Nucleus</location>
    </subcellularLocation>
</comment>
<evidence type="ECO:0000256" key="9">
    <source>
        <dbReference type="ARBA" id="ARBA00023042"/>
    </source>
</evidence>
<dbReference type="PROSITE" id="PS50160">
    <property type="entry name" value="DNA_LIGASE_A3"/>
    <property type="match status" value="1"/>
</dbReference>
<evidence type="ECO:0000256" key="1">
    <source>
        <dbReference type="ARBA" id="ARBA00004123"/>
    </source>
</evidence>
<dbReference type="GO" id="GO:0005525">
    <property type="term" value="F:GTP binding"/>
    <property type="evidence" value="ECO:0007669"/>
    <property type="project" value="UniProtKB-KW"/>
</dbReference>
<dbReference type="GO" id="GO:0006370">
    <property type="term" value="P:7-methylguanosine mRNA capping"/>
    <property type="evidence" value="ECO:0007669"/>
    <property type="project" value="UniProtKB-KW"/>
</dbReference>
<proteinExistence type="inferred from homology"/>
<evidence type="ECO:0000256" key="4">
    <source>
        <dbReference type="ARBA" id="ARBA00019171"/>
    </source>
</evidence>
<dbReference type="CDD" id="cd07895">
    <property type="entry name" value="Adenylation_mRNA_capping"/>
    <property type="match status" value="1"/>
</dbReference>
<dbReference type="PANTHER" id="PTHR10367">
    <property type="entry name" value="MRNA-CAPPING ENZYME"/>
    <property type="match status" value="1"/>
</dbReference>
<evidence type="ECO:0000256" key="17">
    <source>
        <dbReference type="PIRSR" id="PIRSR036959-1"/>
    </source>
</evidence>
<dbReference type="RefSeq" id="XP_018282994.1">
    <property type="nucleotide sequence ID" value="XM_018421678.1"/>
</dbReference>
<dbReference type="Pfam" id="PF03919">
    <property type="entry name" value="mRNA_cap_C"/>
    <property type="match status" value="1"/>
</dbReference>
<evidence type="ECO:0000256" key="12">
    <source>
        <dbReference type="ARBA" id="ARBA00029909"/>
    </source>
</evidence>
<dbReference type="SUPFAM" id="SSF56091">
    <property type="entry name" value="DNA ligase/mRNA capping enzyme, catalytic domain"/>
    <property type="match status" value="1"/>
</dbReference>
<name>A0A0J0XZN8_9TREE</name>
<evidence type="ECO:0000256" key="15">
    <source>
        <dbReference type="ARBA" id="ARBA00047082"/>
    </source>
</evidence>
<evidence type="ECO:0000256" key="5">
    <source>
        <dbReference type="ARBA" id="ARBA00022664"/>
    </source>
</evidence>
<evidence type="ECO:0000256" key="11">
    <source>
        <dbReference type="ARBA" id="ARBA00023242"/>
    </source>
</evidence>
<evidence type="ECO:0000256" key="10">
    <source>
        <dbReference type="ARBA" id="ARBA00023134"/>
    </source>
</evidence>
<keyword evidence="10 16" id="KW-0342">GTP-binding</keyword>
<dbReference type="InterPro" id="IPR013846">
    <property type="entry name" value="mRNA_cap_enzyme_C"/>
</dbReference>
<keyword evidence="5 16" id="KW-0507">mRNA processing</keyword>
<protein>
    <recommendedName>
        <fullName evidence="4 16">mRNA-capping enzyme subunit alpha</fullName>
        <ecNumber evidence="3 16">2.7.7.50</ecNumber>
    </recommendedName>
    <alternativeName>
        <fullName evidence="12 16">GTP--RNA guanylyltransferase</fullName>
    </alternativeName>
    <alternativeName>
        <fullName evidence="13 16">mRNA guanylyltransferase</fullName>
    </alternativeName>
</protein>
<accession>A0A0J0XZN8</accession>
<reference evidence="20 21" key="1">
    <citation type="submission" date="2015-03" db="EMBL/GenBank/DDBJ databases">
        <title>Genomics and transcriptomics of the oil-accumulating basidiomycete yeast T. oleaginosus allow insights into substrate utilization and the diverse evolutionary trajectories of mating systems in fungi.</title>
        <authorList>
            <consortium name="DOE Joint Genome Institute"/>
            <person name="Kourist R."/>
            <person name="Kracht O."/>
            <person name="Bracharz F."/>
            <person name="Lipzen A."/>
            <person name="Nolan M."/>
            <person name="Ohm R."/>
            <person name="Grigoriev I."/>
            <person name="Sun S."/>
            <person name="Heitman J."/>
            <person name="Bruck T."/>
            <person name="Nowrousian M."/>
        </authorList>
    </citation>
    <scope>NUCLEOTIDE SEQUENCE [LARGE SCALE GENOMIC DNA]</scope>
    <source>
        <strain evidence="20 21">IBC0246</strain>
    </source>
</reference>
<evidence type="ECO:0000313" key="21">
    <source>
        <dbReference type="Proteomes" id="UP000053611"/>
    </source>
</evidence>
<evidence type="ECO:0000256" key="7">
    <source>
        <dbReference type="ARBA" id="ARBA00022695"/>
    </source>
</evidence>
<evidence type="ECO:0000256" key="13">
    <source>
        <dbReference type="ARBA" id="ARBA00030702"/>
    </source>
</evidence>
<evidence type="ECO:0000256" key="6">
    <source>
        <dbReference type="ARBA" id="ARBA00022679"/>
    </source>
</evidence>
<dbReference type="GO" id="GO:0031533">
    <property type="term" value="C:mRNA capping enzyme complex"/>
    <property type="evidence" value="ECO:0007669"/>
    <property type="project" value="InterPro"/>
</dbReference>
<dbReference type="OrthoDB" id="200924at2759"/>
<keyword evidence="11 16" id="KW-0539">Nucleus</keyword>
<dbReference type="InterPro" id="IPR012310">
    <property type="entry name" value="DNA_ligase_ATP-dep_cent"/>
</dbReference>
<dbReference type="GO" id="GO:0003910">
    <property type="term" value="F:DNA ligase (ATP) activity"/>
    <property type="evidence" value="ECO:0007669"/>
    <property type="project" value="InterPro"/>
</dbReference>
<comment type="subunit">
    <text evidence="15">Heterodimer. The mRNA-capping enzyme is composed of two separate chains alpha and beta, respectively a mRNA guanylyltransferase and an mRNA 5'-triphosphate monophosphatase.</text>
</comment>
<dbReference type="EC" id="2.7.7.50" evidence="3 16"/>
<keyword evidence="6 16" id="KW-0808">Transferase</keyword>